<dbReference type="AlphaFoldDB" id="A0A7Y3R6B4"/>
<comment type="subcellular location">
    <subcellularLocation>
        <location evidence="1">Membrane</location>
        <topology evidence="1">Multi-pass membrane protein</topology>
    </subcellularLocation>
</comment>
<dbReference type="InterPro" id="IPR051533">
    <property type="entry name" value="WaaL-like"/>
</dbReference>
<sequence length="439" mass="49591">MTDKDYLKLIIGHVGIGVLISIFPFLAKIYALLILIIGLYFVIKNKNKNHEVLYIAAYLVGSEVFLRTTQGNPFHEYGRYFVIFFMLLGLYYSDFSKKAYPYWAFLLCLIPGIFIAVNNLDSDVRKKIFFDILGPVCLGICALYTYRRAISRREIDNILLSIGLPVLACCTFLFLKYPLSEAVIKNTESQVFLSGDYAPNQMATTLGLGMFVFFLRFFLSSASVGMLLLNGLLFCFIYYRGLLTFSRGGMITAMAMVVILVIFILINYKKHIPVKLKLVFVSLAFPLIFVLGSCQTNGLLFKRYNNQNPSGLYKSYETEGRNDIALDEIKQFQKNPIVGVGVGKTKETRSLKQGSSISTHNEITRMLAEHGLFGIAGILILLFTPLFLFLKDKKNVYLLCLFAFWLLTINHTGMRVAAPSFIYALALLSLKKNPEINSV</sequence>
<reference evidence="7 8" key="1">
    <citation type="submission" date="2020-05" db="EMBL/GenBank/DDBJ databases">
        <title>Draft genome of Flavobacterium sp. IMCC34852.</title>
        <authorList>
            <person name="Song J."/>
            <person name="Cho J.-C."/>
        </authorList>
    </citation>
    <scope>NUCLEOTIDE SEQUENCE [LARGE SCALE GENOMIC DNA]</scope>
    <source>
        <strain evidence="7 8">IMCC34852</strain>
    </source>
</reference>
<comment type="caution">
    <text evidence="7">The sequence shown here is derived from an EMBL/GenBank/DDBJ whole genome shotgun (WGS) entry which is preliminary data.</text>
</comment>
<dbReference type="RefSeq" id="WP_171220951.1">
    <property type="nucleotide sequence ID" value="NZ_CP121446.1"/>
</dbReference>
<feature type="transmembrane region" description="Helical" evidence="5">
    <location>
        <begin position="52"/>
        <end position="71"/>
    </location>
</feature>
<feature type="transmembrane region" description="Helical" evidence="5">
    <location>
        <begin position="197"/>
        <end position="215"/>
    </location>
</feature>
<keyword evidence="8" id="KW-1185">Reference proteome</keyword>
<feature type="transmembrane region" description="Helical" evidence="5">
    <location>
        <begin position="222"/>
        <end position="239"/>
    </location>
</feature>
<dbReference type="Pfam" id="PF04932">
    <property type="entry name" value="Wzy_C"/>
    <property type="match status" value="1"/>
</dbReference>
<evidence type="ECO:0000259" key="6">
    <source>
        <dbReference type="Pfam" id="PF04932"/>
    </source>
</evidence>
<feature type="transmembrane region" description="Helical" evidence="5">
    <location>
        <begin position="245"/>
        <end position="266"/>
    </location>
</feature>
<evidence type="ECO:0000256" key="3">
    <source>
        <dbReference type="ARBA" id="ARBA00022989"/>
    </source>
</evidence>
<dbReference type="PANTHER" id="PTHR37422">
    <property type="entry name" value="TEICHURONIC ACID BIOSYNTHESIS PROTEIN TUAE"/>
    <property type="match status" value="1"/>
</dbReference>
<feature type="transmembrane region" description="Helical" evidence="5">
    <location>
        <begin position="371"/>
        <end position="389"/>
    </location>
</feature>
<evidence type="ECO:0000256" key="1">
    <source>
        <dbReference type="ARBA" id="ARBA00004141"/>
    </source>
</evidence>
<evidence type="ECO:0000256" key="5">
    <source>
        <dbReference type="SAM" id="Phobius"/>
    </source>
</evidence>
<evidence type="ECO:0000256" key="2">
    <source>
        <dbReference type="ARBA" id="ARBA00022692"/>
    </source>
</evidence>
<feature type="transmembrane region" description="Helical" evidence="5">
    <location>
        <begin position="278"/>
        <end position="301"/>
    </location>
</feature>
<protein>
    <submittedName>
        <fullName evidence="7">O-antigen ligase family protein</fullName>
    </submittedName>
</protein>
<feature type="transmembrane region" description="Helical" evidence="5">
    <location>
        <begin position="16"/>
        <end position="43"/>
    </location>
</feature>
<feature type="transmembrane region" description="Helical" evidence="5">
    <location>
        <begin position="158"/>
        <end position="177"/>
    </location>
</feature>
<evidence type="ECO:0000313" key="7">
    <source>
        <dbReference type="EMBL" id="NNT70738.1"/>
    </source>
</evidence>
<evidence type="ECO:0000313" key="8">
    <source>
        <dbReference type="Proteomes" id="UP000536509"/>
    </source>
</evidence>
<dbReference type="GO" id="GO:0016020">
    <property type="term" value="C:membrane"/>
    <property type="evidence" value="ECO:0007669"/>
    <property type="project" value="UniProtKB-SubCell"/>
</dbReference>
<feature type="transmembrane region" description="Helical" evidence="5">
    <location>
        <begin position="77"/>
        <end position="93"/>
    </location>
</feature>
<dbReference type="GO" id="GO:0016874">
    <property type="term" value="F:ligase activity"/>
    <property type="evidence" value="ECO:0007669"/>
    <property type="project" value="UniProtKB-KW"/>
</dbReference>
<proteinExistence type="predicted"/>
<keyword evidence="7" id="KW-0436">Ligase</keyword>
<gene>
    <name evidence="7" type="ORF">HKT18_00785</name>
</gene>
<dbReference type="EMBL" id="JABEVX010000001">
    <property type="protein sequence ID" value="NNT70738.1"/>
    <property type="molecule type" value="Genomic_DNA"/>
</dbReference>
<feature type="domain" description="O-antigen ligase-related" evidence="6">
    <location>
        <begin position="242"/>
        <end position="378"/>
    </location>
</feature>
<dbReference type="InterPro" id="IPR007016">
    <property type="entry name" value="O-antigen_ligase-rel_domated"/>
</dbReference>
<feature type="transmembrane region" description="Helical" evidence="5">
    <location>
        <begin position="100"/>
        <end position="116"/>
    </location>
</feature>
<dbReference type="PANTHER" id="PTHR37422:SF17">
    <property type="entry name" value="O-ANTIGEN LIGASE"/>
    <property type="match status" value="1"/>
</dbReference>
<evidence type="ECO:0000256" key="4">
    <source>
        <dbReference type="ARBA" id="ARBA00023136"/>
    </source>
</evidence>
<keyword evidence="3 5" id="KW-1133">Transmembrane helix</keyword>
<organism evidence="7 8">
    <name type="scientific">Flavobacterium rivulicola</name>
    <dbReference type="NCBI Taxonomy" id="2732161"/>
    <lineage>
        <taxon>Bacteria</taxon>
        <taxon>Pseudomonadati</taxon>
        <taxon>Bacteroidota</taxon>
        <taxon>Flavobacteriia</taxon>
        <taxon>Flavobacteriales</taxon>
        <taxon>Flavobacteriaceae</taxon>
        <taxon>Flavobacterium</taxon>
    </lineage>
</organism>
<feature type="transmembrane region" description="Helical" evidence="5">
    <location>
        <begin position="396"/>
        <end position="418"/>
    </location>
</feature>
<dbReference type="Proteomes" id="UP000536509">
    <property type="component" value="Unassembled WGS sequence"/>
</dbReference>
<accession>A0A7Y3R6B4</accession>
<keyword evidence="2 5" id="KW-0812">Transmembrane</keyword>
<keyword evidence="4 5" id="KW-0472">Membrane</keyword>
<feature type="transmembrane region" description="Helical" evidence="5">
    <location>
        <begin position="128"/>
        <end position="146"/>
    </location>
</feature>
<name>A0A7Y3R6B4_9FLAO</name>